<dbReference type="Pfam" id="PF03562">
    <property type="entry name" value="MltA"/>
    <property type="match status" value="1"/>
</dbReference>
<dbReference type="PANTHER" id="PTHR30124">
    <property type="entry name" value="MEMBRANE-BOUND LYTIC MUREIN TRANSGLYCOSYLASE A"/>
    <property type="match status" value="1"/>
</dbReference>
<feature type="non-terminal residue" evidence="17">
    <location>
        <position position="1"/>
    </location>
</feature>
<dbReference type="PANTHER" id="PTHR30124:SF0">
    <property type="entry name" value="MEMBRANE-BOUND LYTIC MUREIN TRANSGLYCOSYLASE A"/>
    <property type="match status" value="1"/>
</dbReference>
<keyword evidence="11" id="KW-0961">Cell wall biogenesis/degradation</keyword>
<evidence type="ECO:0000313" key="18">
    <source>
        <dbReference type="Proteomes" id="UP000004506"/>
    </source>
</evidence>
<evidence type="ECO:0000256" key="1">
    <source>
        <dbReference type="ARBA" id="ARBA00001420"/>
    </source>
</evidence>
<comment type="catalytic activity">
    <reaction evidence="1">
        <text>Exolytic cleavage of the (1-&gt;4)-beta-glycosidic linkage between N-acetylmuramic acid (MurNAc) and N-acetylglucosamine (GlcNAc) residues in peptidoglycan, from either the reducing or the non-reducing ends of the peptidoglycan chains, with concomitant formation of a 1,6-anhydrobond in the MurNAc residue.</text>
        <dbReference type="EC" id="4.2.2.n1"/>
    </reaction>
</comment>
<dbReference type="InterPro" id="IPR005300">
    <property type="entry name" value="MltA_B"/>
</dbReference>
<comment type="function">
    <text evidence="13">Murein-degrading enzyme. May play a role in recycling of muropeptides during cell elongation and/or cell division. Degrades murein glycan strands and insoluble, high-molecular weight murein sacculi.</text>
</comment>
<name>A0AA86YPZ6_PROST</name>
<evidence type="ECO:0000256" key="2">
    <source>
        <dbReference type="ARBA" id="ARBA00004442"/>
    </source>
</evidence>
<evidence type="ECO:0000256" key="8">
    <source>
        <dbReference type="ARBA" id="ARBA00023237"/>
    </source>
</evidence>
<comment type="subcellular location">
    <subcellularLocation>
        <location evidence="2">Cell outer membrane</location>
    </subcellularLocation>
    <subcellularLocation>
        <location evidence="3">Membrane</location>
        <topology evidence="3">Lipid-anchor</topology>
    </subcellularLocation>
</comment>
<dbReference type="InterPro" id="IPR026044">
    <property type="entry name" value="MltA"/>
</dbReference>
<keyword evidence="7" id="KW-0564">Palmitate</keyword>
<evidence type="ECO:0000256" key="6">
    <source>
        <dbReference type="ARBA" id="ARBA00023136"/>
    </source>
</evidence>
<dbReference type="Pfam" id="PF06725">
    <property type="entry name" value="3D"/>
    <property type="match status" value="1"/>
</dbReference>
<dbReference type="EC" id="4.2.2.n1" evidence="4"/>
<evidence type="ECO:0000313" key="17">
    <source>
        <dbReference type="EMBL" id="EDU61843.1"/>
    </source>
</evidence>
<keyword evidence="10" id="KW-0449">Lipoprotein</keyword>
<evidence type="ECO:0000259" key="16">
    <source>
        <dbReference type="SMART" id="SM00925"/>
    </source>
</evidence>
<evidence type="ECO:0000256" key="7">
    <source>
        <dbReference type="ARBA" id="ARBA00023139"/>
    </source>
</evidence>
<dbReference type="GO" id="GO:0004553">
    <property type="term" value="F:hydrolase activity, hydrolyzing O-glycosyl compounds"/>
    <property type="evidence" value="ECO:0007669"/>
    <property type="project" value="InterPro"/>
</dbReference>
<dbReference type="CDD" id="cd22785">
    <property type="entry name" value="DPBB_MltA-like"/>
    <property type="match status" value="1"/>
</dbReference>
<dbReference type="GO" id="GO:0009279">
    <property type="term" value="C:cell outer membrane"/>
    <property type="evidence" value="ECO:0007669"/>
    <property type="project" value="UniProtKB-SubCell"/>
</dbReference>
<dbReference type="AlphaFoldDB" id="A0AA86YPZ6"/>
<feature type="domain" description="Lytic transglycosylase MltA" evidence="16">
    <location>
        <begin position="122"/>
        <end position="255"/>
    </location>
</feature>
<dbReference type="GO" id="GO:0009253">
    <property type="term" value="P:peptidoglycan catabolic process"/>
    <property type="evidence" value="ECO:0007669"/>
    <property type="project" value="TreeGrafter"/>
</dbReference>
<evidence type="ECO:0000256" key="9">
    <source>
        <dbReference type="ARBA" id="ARBA00023239"/>
    </source>
</evidence>
<dbReference type="GO" id="GO:0009254">
    <property type="term" value="P:peptidoglycan turnover"/>
    <property type="evidence" value="ECO:0007669"/>
    <property type="project" value="InterPro"/>
</dbReference>
<reference evidence="17 18" key="3">
    <citation type="submission" date="2008-05" db="EMBL/GenBank/DDBJ databases">
        <authorList>
            <person name="Fulton L."/>
            <person name="Clifton S."/>
            <person name="Fulton B."/>
            <person name="Xu J."/>
            <person name="Minx P."/>
            <person name="Pepin K.H."/>
            <person name="Johnson M."/>
            <person name="Thiruvilangam P."/>
            <person name="Bhonagiri V."/>
            <person name="Nash W.E."/>
            <person name="Mardis E.R."/>
            <person name="Wilson R.K."/>
        </authorList>
    </citation>
    <scope>NUCLEOTIDE SEQUENCE [LARGE SCALE GENOMIC DNA]</scope>
    <source>
        <strain evidence="17 18">ATCC 25827</strain>
    </source>
</reference>
<dbReference type="EMBL" id="ABJD02000030">
    <property type="protein sequence ID" value="EDU61843.1"/>
    <property type="molecule type" value="Genomic_DNA"/>
</dbReference>
<reference evidence="18" key="1">
    <citation type="submission" date="2008-04" db="EMBL/GenBank/DDBJ databases">
        <title>Draft genome sequence of Providencia stuartii (ATCC 25827).</title>
        <authorList>
            <person name="Sudarsanam P."/>
            <person name="Ley R."/>
            <person name="Guruge J."/>
            <person name="Turnbaugh P.J."/>
            <person name="Mahowald M."/>
            <person name="Liep D."/>
            <person name="Gordon J."/>
        </authorList>
    </citation>
    <scope>NUCLEOTIDE SEQUENCE [LARGE SCALE GENOMIC DNA]</scope>
    <source>
        <strain evidence="18">ATCC 25827</strain>
    </source>
</reference>
<dbReference type="SUPFAM" id="SSF50685">
    <property type="entry name" value="Barwin-like endoglucanases"/>
    <property type="match status" value="1"/>
</dbReference>
<dbReference type="Proteomes" id="UP000004506">
    <property type="component" value="Unassembled WGS sequence"/>
</dbReference>
<evidence type="ECO:0000256" key="11">
    <source>
        <dbReference type="ARBA" id="ARBA00023316"/>
    </source>
</evidence>
<dbReference type="Gene3D" id="2.40.40.10">
    <property type="entry name" value="RlpA-like domain"/>
    <property type="match status" value="1"/>
</dbReference>
<keyword evidence="9" id="KW-0456">Lyase</keyword>
<evidence type="ECO:0000256" key="14">
    <source>
        <dbReference type="ARBA" id="ARBA00070765"/>
    </source>
</evidence>
<dbReference type="SMART" id="SM00925">
    <property type="entry name" value="MltA"/>
    <property type="match status" value="1"/>
</dbReference>
<dbReference type="Gene3D" id="2.40.240.50">
    <property type="entry name" value="Barwin-like endoglucanases"/>
    <property type="match status" value="1"/>
</dbReference>
<evidence type="ECO:0000256" key="10">
    <source>
        <dbReference type="ARBA" id="ARBA00023288"/>
    </source>
</evidence>
<protein>
    <recommendedName>
        <fullName evidence="14">Membrane-bound lytic murein transglycosylase A</fullName>
        <ecNumber evidence="4">4.2.2.n1</ecNumber>
    </recommendedName>
    <alternativeName>
        <fullName evidence="15">Mlt38</fullName>
    </alternativeName>
    <alternativeName>
        <fullName evidence="12">Murein hydrolase A</fullName>
    </alternativeName>
</protein>
<proteinExistence type="predicted"/>
<evidence type="ECO:0000256" key="3">
    <source>
        <dbReference type="ARBA" id="ARBA00004635"/>
    </source>
</evidence>
<evidence type="ECO:0000256" key="12">
    <source>
        <dbReference type="ARBA" id="ARBA00030918"/>
    </source>
</evidence>
<sequence length="320" mass="35177">SRTVVDSAGAFVSLLVGCQSHPTDQGQQYKDGRLKQDLQQVSQVNVQGRPINSQDFYRQVNEIKNASPRLFQGNNDTYHAIENWLVAGGDPKKLASFNLTAFQMEGVDNYGNVQFTGYYTPVIQARRTKQGEFQHPLYAMPPKGKKRLPSRAAIYNGALSDKLILAYSNSAMDNFMMEVQGSGYVDFGDGSPLNFFGYAGKNGHAYKSIGKVLVDRGEVPLEKMSLQAIHDWANSHSEQEVRELLEQNASFVFFKPQSFVPVRGASAVPLIAKASVASDKTLIPPGTALLAEIPVLDMQGNFPGRYEMRMMIALDVGGGN</sequence>
<comment type="caution">
    <text evidence="17">The sequence shown here is derived from an EMBL/GenBank/DDBJ whole genome shotgun (WGS) entry which is preliminary data.</text>
</comment>
<keyword evidence="8" id="KW-0998">Cell outer membrane</keyword>
<dbReference type="NCBIfam" id="NF008366">
    <property type="entry name" value="PRK11162.1"/>
    <property type="match status" value="1"/>
</dbReference>
<evidence type="ECO:0000256" key="13">
    <source>
        <dbReference type="ARBA" id="ARBA00057954"/>
    </source>
</evidence>
<evidence type="ECO:0000256" key="5">
    <source>
        <dbReference type="ARBA" id="ARBA00022729"/>
    </source>
</evidence>
<dbReference type="FunFam" id="2.40.240.50:FF:000001">
    <property type="entry name" value="Membrane-bound lytic murein transglycosylase A"/>
    <property type="match status" value="1"/>
</dbReference>
<dbReference type="PIRSF" id="PIRSF019422">
    <property type="entry name" value="MltA"/>
    <property type="match status" value="1"/>
</dbReference>
<dbReference type="InterPro" id="IPR036908">
    <property type="entry name" value="RlpA-like_sf"/>
</dbReference>
<dbReference type="InterPro" id="IPR010611">
    <property type="entry name" value="3D_dom"/>
</dbReference>
<dbReference type="GO" id="GO:0008933">
    <property type="term" value="F:peptidoglycan lytic transglycosylase activity"/>
    <property type="evidence" value="ECO:0007669"/>
    <property type="project" value="TreeGrafter"/>
</dbReference>
<organism evidence="17 18">
    <name type="scientific">Providencia stuartii ATCC 25827</name>
    <dbReference type="NCBI Taxonomy" id="471874"/>
    <lineage>
        <taxon>Bacteria</taxon>
        <taxon>Pseudomonadati</taxon>
        <taxon>Pseudomonadota</taxon>
        <taxon>Gammaproteobacteria</taxon>
        <taxon>Enterobacterales</taxon>
        <taxon>Morganellaceae</taxon>
        <taxon>Providencia</taxon>
    </lineage>
</organism>
<gene>
    <name evidence="17" type="ORF">PROSTU_00142</name>
</gene>
<evidence type="ECO:0000256" key="15">
    <source>
        <dbReference type="ARBA" id="ARBA00078898"/>
    </source>
</evidence>
<keyword evidence="6" id="KW-0472">Membrane</keyword>
<accession>A0AA86YPZ6</accession>
<reference evidence="18" key="2">
    <citation type="submission" date="2008-04" db="EMBL/GenBank/DDBJ databases">
        <title>Draft genome sequence of Providencia stuartii(ATCC 25827).</title>
        <authorList>
            <person name="Sudarsanam P."/>
            <person name="Ley R."/>
            <person name="Guruge J."/>
            <person name="Turnbaugh P.J."/>
            <person name="Mahowald M."/>
            <person name="Liep D."/>
            <person name="Gordon J."/>
        </authorList>
    </citation>
    <scope>NUCLEOTIDE SEQUENCE [LARGE SCALE GENOMIC DNA]</scope>
    <source>
        <strain evidence="18">ATCC 25827</strain>
    </source>
</reference>
<dbReference type="GO" id="GO:0071555">
    <property type="term" value="P:cell wall organization"/>
    <property type="evidence" value="ECO:0007669"/>
    <property type="project" value="UniProtKB-KW"/>
</dbReference>
<dbReference type="CDD" id="cd14472">
    <property type="entry name" value="mltA_B_like"/>
    <property type="match status" value="1"/>
</dbReference>
<evidence type="ECO:0000256" key="4">
    <source>
        <dbReference type="ARBA" id="ARBA00012587"/>
    </source>
</evidence>
<keyword evidence="5" id="KW-0732">Signal</keyword>